<name>A0A4Y2DM05_ARAVE</name>
<keyword evidence="8" id="KW-1185">Reference proteome</keyword>
<dbReference type="Proteomes" id="UP000499080">
    <property type="component" value="Unassembled WGS sequence"/>
</dbReference>
<feature type="domain" description="Cns1/TTC4 wheel" evidence="6">
    <location>
        <begin position="243"/>
        <end position="324"/>
    </location>
</feature>
<evidence type="ECO:0000256" key="2">
    <source>
        <dbReference type="ARBA" id="ARBA00022803"/>
    </source>
</evidence>
<feature type="compositionally biased region" description="Basic and acidic residues" evidence="5">
    <location>
        <begin position="1"/>
        <end position="18"/>
    </location>
</feature>
<dbReference type="GO" id="GO:0005634">
    <property type="term" value="C:nucleus"/>
    <property type="evidence" value="ECO:0007669"/>
    <property type="project" value="TreeGrafter"/>
</dbReference>
<evidence type="ECO:0000256" key="1">
    <source>
        <dbReference type="ARBA" id="ARBA00022737"/>
    </source>
</evidence>
<dbReference type="Gene3D" id="1.25.40.10">
    <property type="entry name" value="Tetratricopeptide repeat domain"/>
    <property type="match status" value="1"/>
</dbReference>
<dbReference type="InterPro" id="IPR019734">
    <property type="entry name" value="TPR_rpt"/>
</dbReference>
<evidence type="ECO:0000256" key="5">
    <source>
        <dbReference type="SAM" id="MobiDB-lite"/>
    </source>
</evidence>
<dbReference type="PANTHER" id="PTHR46035">
    <property type="entry name" value="TETRATRICOPEPTIDE REPEAT PROTEIN 4"/>
    <property type="match status" value="1"/>
</dbReference>
<feature type="repeat" description="TPR" evidence="4">
    <location>
        <begin position="63"/>
        <end position="96"/>
    </location>
</feature>
<comment type="caution">
    <text evidence="7">The sequence shown here is derived from an EMBL/GenBank/DDBJ whole genome shotgun (WGS) entry which is preliminary data.</text>
</comment>
<feature type="repeat" description="TPR" evidence="4">
    <location>
        <begin position="101"/>
        <end position="134"/>
    </location>
</feature>
<gene>
    <name evidence="7" type="primary">TTC4</name>
    <name evidence="7" type="ORF">AVEN_88991_1</name>
</gene>
<dbReference type="InterPro" id="IPR011990">
    <property type="entry name" value="TPR-like_helical_dom_sf"/>
</dbReference>
<evidence type="ECO:0000313" key="7">
    <source>
        <dbReference type="EMBL" id="GBM16665.1"/>
    </source>
</evidence>
<evidence type="ECO:0000259" key="6">
    <source>
        <dbReference type="Pfam" id="PF18972"/>
    </source>
</evidence>
<feature type="region of interest" description="Disordered" evidence="5">
    <location>
        <begin position="1"/>
        <end position="24"/>
    </location>
</feature>
<dbReference type="GO" id="GO:0006457">
    <property type="term" value="P:protein folding"/>
    <property type="evidence" value="ECO:0007669"/>
    <property type="project" value="TreeGrafter"/>
</dbReference>
<dbReference type="GO" id="GO:0005829">
    <property type="term" value="C:cytosol"/>
    <property type="evidence" value="ECO:0007669"/>
    <property type="project" value="TreeGrafter"/>
</dbReference>
<dbReference type="PANTHER" id="PTHR46035:SF1">
    <property type="entry name" value="TETRATRICOPEPTIDE REPEAT PROTEIN 4"/>
    <property type="match status" value="1"/>
</dbReference>
<evidence type="ECO:0000256" key="4">
    <source>
        <dbReference type="PROSITE-ProRule" id="PRU00339"/>
    </source>
</evidence>
<dbReference type="CDD" id="cd21380">
    <property type="entry name" value="CTWD_Cns1"/>
    <property type="match status" value="1"/>
</dbReference>
<comment type="similarity">
    <text evidence="3">Belongs to the TTC4 family.</text>
</comment>
<dbReference type="SUPFAM" id="SSF48452">
    <property type="entry name" value="TPR-like"/>
    <property type="match status" value="1"/>
</dbReference>
<protein>
    <submittedName>
        <fullName evidence="7">Tetratricopeptide repeat protein 4</fullName>
    </submittedName>
</protein>
<sequence length="401" mass="46778">MADSQPKKSGFEPWNPDRWEEEMETHPVFRTQPLREGEELPPLIEALQNLKYDPEENTAEELAEAYKHDGNENFRLKKYRWAVDNYTKALDIKCKNNILNAQLYANRATAQYYIGNYKKALRDSEESKKLKPDHLKALQRGAMCCYQLQEWVDCIAWCDEGLNVEPDDKTLVELKNKAEEEKKIAQRNKRKALVLEAKKKKELEEVKSAIQERGICIAEDNIAKCERPIHPSLSDAMVHLNAGRLVWPVIFMYPEYGTTDYIKEFSEDSRFVDHLNIMFDPENPPEWDTNREYVAENLQLYFTRENLLVPFGKTKMLGEILSHKRGKSFFTPEFKDVDTYQNLEVEWNTSCCIGIPRVYFICKKVKPYLPRPSVTDSHLSNVGMYGPGFETQLPIKMIMEV</sequence>
<evidence type="ECO:0000256" key="3">
    <source>
        <dbReference type="ARBA" id="ARBA00023602"/>
    </source>
</evidence>
<keyword evidence="1" id="KW-0677">Repeat</keyword>
<dbReference type="EMBL" id="BGPR01000377">
    <property type="protein sequence ID" value="GBM16665.1"/>
    <property type="molecule type" value="Genomic_DNA"/>
</dbReference>
<dbReference type="PROSITE" id="PS50005">
    <property type="entry name" value="TPR"/>
    <property type="match status" value="2"/>
</dbReference>
<evidence type="ECO:0000313" key="8">
    <source>
        <dbReference type="Proteomes" id="UP000499080"/>
    </source>
</evidence>
<dbReference type="OrthoDB" id="420195at2759"/>
<accession>A0A4Y2DM05</accession>
<keyword evidence="2 4" id="KW-0802">TPR repeat</keyword>
<reference evidence="7 8" key="1">
    <citation type="journal article" date="2019" name="Sci. Rep.">
        <title>Orb-weaving spider Araneus ventricosus genome elucidates the spidroin gene catalogue.</title>
        <authorList>
            <person name="Kono N."/>
            <person name="Nakamura H."/>
            <person name="Ohtoshi R."/>
            <person name="Moran D.A.P."/>
            <person name="Shinohara A."/>
            <person name="Yoshida Y."/>
            <person name="Fujiwara M."/>
            <person name="Mori M."/>
            <person name="Tomita M."/>
            <person name="Arakawa K."/>
        </authorList>
    </citation>
    <scope>NUCLEOTIDE SEQUENCE [LARGE SCALE GENOMIC DNA]</scope>
</reference>
<organism evidence="7 8">
    <name type="scientific">Araneus ventricosus</name>
    <name type="common">Orbweaver spider</name>
    <name type="synonym">Epeira ventricosa</name>
    <dbReference type="NCBI Taxonomy" id="182803"/>
    <lineage>
        <taxon>Eukaryota</taxon>
        <taxon>Metazoa</taxon>
        <taxon>Ecdysozoa</taxon>
        <taxon>Arthropoda</taxon>
        <taxon>Chelicerata</taxon>
        <taxon>Arachnida</taxon>
        <taxon>Araneae</taxon>
        <taxon>Araneomorphae</taxon>
        <taxon>Entelegynae</taxon>
        <taxon>Araneoidea</taxon>
        <taxon>Araneidae</taxon>
        <taxon>Araneus</taxon>
    </lineage>
</organism>
<dbReference type="Pfam" id="PF18972">
    <property type="entry name" value="Wheel"/>
    <property type="match status" value="1"/>
</dbReference>
<dbReference type="SMART" id="SM00028">
    <property type="entry name" value="TPR"/>
    <property type="match status" value="3"/>
</dbReference>
<dbReference type="GO" id="GO:0030544">
    <property type="term" value="F:Hsp70 protein binding"/>
    <property type="evidence" value="ECO:0007669"/>
    <property type="project" value="TreeGrafter"/>
</dbReference>
<dbReference type="GO" id="GO:0051879">
    <property type="term" value="F:Hsp90 protein binding"/>
    <property type="evidence" value="ECO:0007669"/>
    <property type="project" value="InterPro"/>
</dbReference>
<dbReference type="InterPro" id="IPR044059">
    <property type="entry name" value="Csn1/TTC4_wheel"/>
</dbReference>
<dbReference type="AlphaFoldDB" id="A0A4Y2DM05"/>
<proteinExistence type="inferred from homology"/>